<evidence type="ECO:0000256" key="3">
    <source>
        <dbReference type="ARBA" id="ARBA00022741"/>
    </source>
</evidence>
<proteinExistence type="inferred from homology"/>
<name>A0AAE8BIP0_9CAUD</name>
<dbReference type="Gene3D" id="3.30.260.10">
    <property type="entry name" value="TCP-1-like chaperonin intermediate domain"/>
    <property type="match status" value="1"/>
</dbReference>
<dbReference type="GO" id="GO:0042026">
    <property type="term" value="P:protein refolding"/>
    <property type="evidence" value="ECO:0007669"/>
    <property type="project" value="InterPro"/>
</dbReference>
<dbReference type="KEGG" id="vg:77953316"/>
<comment type="similarity">
    <text evidence="2">Belongs to the TCP-1 chaperonin family.</text>
</comment>
<dbReference type="InterPro" id="IPR027409">
    <property type="entry name" value="GroEL-like_apical_dom_sf"/>
</dbReference>
<dbReference type="GO" id="GO:0005524">
    <property type="term" value="F:ATP binding"/>
    <property type="evidence" value="ECO:0007669"/>
    <property type="project" value="UniProtKB-KW"/>
</dbReference>
<sequence length="520" mass="58041">MSVLTETTFTNAEDTRAIVEEVALNAFESVCSTMGPNGRYACINENNRPKVTKDGVSVAKALDFNEARRNMIARIITEPAIKTDVEVGDGTTTTIFQMFQLFNAFKDKAGFKEIRFLDEQINEVIDYLGSLIIPGDIKSEEFRRMLMTSSNYEEEIVNQILSIYRDYQNPNVILQRVPALKEDEVVLTKDIFFEGQFGADAFVPSNNRGLGCTPANAVFLLIDANIATIDDETLSMMANSYPDKLVVIIARNFEQNAINVLGQYNHNVNRVAFLPYKLQAGGSLGTNIFNDLANILGGRTVFDIRQSQAPDLIQLKSMVTLRVNGIAISKEDSIVAEAADKILEGLDARYDAMSIVERQQVVGRELFRRLSRLRANNVIIRVTGVTTSDMNERYYRYEDVMKAAKTGLQYGVIPGIGYGYMKAADHLAEQPAQSDEELEKLRQQLIELLRLQYEHLTGIRPGDSDYGKYVDLVTGEISEKPTTVFDNAAATMIALRGGWQTAKTLSKINNVMGRSNQSYS</sequence>
<organism evidence="6 7">
    <name type="scientific">Kosakonia phage Kc263</name>
    <dbReference type="NCBI Taxonomy" id="2863194"/>
    <lineage>
        <taxon>Viruses</taxon>
        <taxon>Duplodnaviria</taxon>
        <taxon>Heunggongvirae</taxon>
        <taxon>Uroviricota</taxon>
        <taxon>Caudoviricetes</taxon>
        <taxon>Chimalliviridae</taxon>
        <taxon>Branisovskavirus</taxon>
        <taxon>Branisovskavirus Kc263</taxon>
    </lineage>
</organism>
<dbReference type="InterPro" id="IPR027413">
    <property type="entry name" value="GROEL-like_equatorial_sf"/>
</dbReference>
<reference evidence="6" key="1">
    <citation type="journal article" date="2021" name="Viruses">
        <title>Novel Viruses That Lyse Plant and Human Strains of Kosakonia cowanii.</title>
        <authorList>
            <person name="Petrzik K."/>
            <person name="Brazdova S."/>
            <person name="Krawczyk K."/>
        </authorList>
    </citation>
    <scope>NUCLEOTIDE SEQUENCE</scope>
</reference>
<dbReference type="GeneID" id="77953316"/>
<dbReference type="Gene3D" id="3.50.7.10">
    <property type="entry name" value="GroEL"/>
    <property type="match status" value="1"/>
</dbReference>
<dbReference type="InterPro" id="IPR017998">
    <property type="entry name" value="Chaperone_TCP-1"/>
</dbReference>
<dbReference type="Pfam" id="PF00118">
    <property type="entry name" value="Cpn60_TCP1"/>
    <property type="match status" value="1"/>
</dbReference>
<dbReference type="PRINTS" id="PR00304">
    <property type="entry name" value="TCOMPLEXTCP1"/>
</dbReference>
<dbReference type="SUPFAM" id="SSF48592">
    <property type="entry name" value="GroEL equatorial domain-like"/>
    <property type="match status" value="1"/>
</dbReference>
<dbReference type="PANTHER" id="PTHR45633">
    <property type="entry name" value="60 KDA HEAT SHOCK PROTEIN, MITOCHONDRIAL"/>
    <property type="match status" value="1"/>
</dbReference>
<keyword evidence="5" id="KW-0143">Chaperone</keyword>
<dbReference type="InterPro" id="IPR002423">
    <property type="entry name" value="Cpn60/GroEL/TCP-1"/>
</dbReference>
<keyword evidence="3" id="KW-0547">Nucleotide-binding</keyword>
<protein>
    <submittedName>
        <fullName evidence="6">Heat shock protein</fullName>
    </submittedName>
</protein>
<evidence type="ECO:0000256" key="4">
    <source>
        <dbReference type="ARBA" id="ARBA00022840"/>
    </source>
</evidence>
<accession>A0AAE8BIP0</accession>
<dbReference type="GO" id="GO:0140662">
    <property type="term" value="F:ATP-dependent protein folding chaperone"/>
    <property type="evidence" value="ECO:0007669"/>
    <property type="project" value="InterPro"/>
</dbReference>
<dbReference type="RefSeq" id="YP_010676951.1">
    <property type="nucleotide sequence ID" value="NC_071015.1"/>
</dbReference>
<dbReference type="EMBL" id="MZ348422">
    <property type="protein sequence ID" value="QYN80139.1"/>
    <property type="molecule type" value="Genomic_DNA"/>
</dbReference>
<evidence type="ECO:0000256" key="2">
    <source>
        <dbReference type="ARBA" id="ARBA00008020"/>
    </source>
</evidence>
<keyword evidence="4" id="KW-0067">ATP-binding</keyword>
<dbReference type="Proteomes" id="UP000828443">
    <property type="component" value="Segment"/>
</dbReference>
<keyword evidence="7" id="KW-1185">Reference proteome</keyword>
<evidence type="ECO:0000256" key="1">
    <source>
        <dbReference type="ARBA" id="ARBA00006607"/>
    </source>
</evidence>
<keyword evidence="6" id="KW-0346">Stress response</keyword>
<evidence type="ECO:0000256" key="5">
    <source>
        <dbReference type="ARBA" id="ARBA00023186"/>
    </source>
</evidence>
<dbReference type="InterPro" id="IPR001844">
    <property type="entry name" value="Cpn60/GroEL"/>
</dbReference>
<comment type="similarity">
    <text evidence="1">Belongs to the chaperonin (HSP60) family.</text>
</comment>
<dbReference type="InterPro" id="IPR027410">
    <property type="entry name" value="TCP-1-like_intermed_sf"/>
</dbReference>
<dbReference type="Gene3D" id="1.10.560.10">
    <property type="entry name" value="GroEL-like equatorial domain"/>
    <property type="match status" value="1"/>
</dbReference>
<evidence type="ECO:0000313" key="7">
    <source>
        <dbReference type="Proteomes" id="UP000828443"/>
    </source>
</evidence>
<evidence type="ECO:0000313" key="6">
    <source>
        <dbReference type="EMBL" id="QYN80139.1"/>
    </source>
</evidence>